<evidence type="ECO:0000313" key="2">
    <source>
        <dbReference type="EMBL" id="GJS78927.1"/>
    </source>
</evidence>
<comment type="caution">
    <text evidence="2">The sequence shown here is derived from an EMBL/GenBank/DDBJ whole genome shotgun (WGS) entry which is preliminary data.</text>
</comment>
<sequence>MNHDTEVTKDTMLPTNNGSTEDVQPSVVHVQSQNLTSDPDVAPVSAPMPNQRTSDSFPHRRKCDEMLERLSQAINMVLTDTVDTIPNGDALTKVHSHRSLYSNNGTLHQLVSATEDSPEVPAQTSVETVLNMTPENKAIMKS</sequence>
<name>A0ABQ4YPV3_9ASTR</name>
<organism evidence="2 3">
    <name type="scientific">Tanacetum coccineum</name>
    <dbReference type="NCBI Taxonomy" id="301880"/>
    <lineage>
        <taxon>Eukaryota</taxon>
        <taxon>Viridiplantae</taxon>
        <taxon>Streptophyta</taxon>
        <taxon>Embryophyta</taxon>
        <taxon>Tracheophyta</taxon>
        <taxon>Spermatophyta</taxon>
        <taxon>Magnoliopsida</taxon>
        <taxon>eudicotyledons</taxon>
        <taxon>Gunneridae</taxon>
        <taxon>Pentapetalae</taxon>
        <taxon>asterids</taxon>
        <taxon>campanulids</taxon>
        <taxon>Asterales</taxon>
        <taxon>Asteraceae</taxon>
        <taxon>Asteroideae</taxon>
        <taxon>Anthemideae</taxon>
        <taxon>Anthemidinae</taxon>
        <taxon>Tanacetum</taxon>
    </lineage>
</organism>
<reference evidence="2" key="1">
    <citation type="journal article" date="2022" name="Int. J. Mol. Sci.">
        <title>Draft Genome of Tanacetum Coccineum: Genomic Comparison of Closely Related Tanacetum-Family Plants.</title>
        <authorList>
            <person name="Yamashiro T."/>
            <person name="Shiraishi A."/>
            <person name="Nakayama K."/>
            <person name="Satake H."/>
        </authorList>
    </citation>
    <scope>NUCLEOTIDE SEQUENCE</scope>
</reference>
<evidence type="ECO:0000256" key="1">
    <source>
        <dbReference type="SAM" id="MobiDB-lite"/>
    </source>
</evidence>
<feature type="compositionally biased region" description="Polar residues" evidence="1">
    <location>
        <begin position="13"/>
        <end position="37"/>
    </location>
</feature>
<dbReference type="Proteomes" id="UP001151760">
    <property type="component" value="Unassembled WGS sequence"/>
</dbReference>
<evidence type="ECO:0000313" key="3">
    <source>
        <dbReference type="Proteomes" id="UP001151760"/>
    </source>
</evidence>
<feature type="region of interest" description="Disordered" evidence="1">
    <location>
        <begin position="1"/>
        <end position="59"/>
    </location>
</feature>
<accession>A0ABQ4YPV3</accession>
<dbReference type="EMBL" id="BQNB010010560">
    <property type="protein sequence ID" value="GJS78927.1"/>
    <property type="molecule type" value="Genomic_DNA"/>
</dbReference>
<protein>
    <submittedName>
        <fullName evidence="2">Uncharacterized protein</fullName>
    </submittedName>
</protein>
<gene>
    <name evidence="2" type="ORF">Tco_0728808</name>
</gene>
<reference evidence="2" key="2">
    <citation type="submission" date="2022-01" db="EMBL/GenBank/DDBJ databases">
        <authorList>
            <person name="Yamashiro T."/>
            <person name="Shiraishi A."/>
            <person name="Satake H."/>
            <person name="Nakayama K."/>
        </authorList>
    </citation>
    <scope>NUCLEOTIDE SEQUENCE</scope>
</reference>
<keyword evidence="3" id="KW-1185">Reference proteome</keyword>
<proteinExistence type="predicted"/>